<proteinExistence type="predicted"/>
<protein>
    <submittedName>
        <fullName evidence="2">Uncharacterized protein LOC117574255</fullName>
    </submittedName>
</protein>
<dbReference type="CTD" id="8673993"/>
<organism evidence="1 2">
    <name type="scientific">Drosophila albomicans</name>
    <name type="common">Fruit fly</name>
    <dbReference type="NCBI Taxonomy" id="7291"/>
    <lineage>
        <taxon>Eukaryota</taxon>
        <taxon>Metazoa</taxon>
        <taxon>Ecdysozoa</taxon>
        <taxon>Arthropoda</taxon>
        <taxon>Hexapoda</taxon>
        <taxon>Insecta</taxon>
        <taxon>Pterygota</taxon>
        <taxon>Neoptera</taxon>
        <taxon>Endopterygota</taxon>
        <taxon>Diptera</taxon>
        <taxon>Brachycera</taxon>
        <taxon>Muscomorpha</taxon>
        <taxon>Ephydroidea</taxon>
        <taxon>Drosophilidae</taxon>
        <taxon>Drosophila</taxon>
    </lineage>
</organism>
<sequence>MVGPFMQGILLIGIIYWYSKSMMSMINDYYRSEFQRKIQSASDSKPAEETPLSVDNFMDYVRELDNTPEAEEQTVCSDSKRPVEPQLGYSHNLIRFLKITGSFSAFDICIPQRTAADSCIS</sequence>
<dbReference type="RefSeq" id="XP_034113876.2">
    <property type="nucleotide sequence ID" value="XM_034257985.2"/>
</dbReference>
<accession>A0A6P8XC90</accession>
<reference evidence="2" key="1">
    <citation type="submission" date="2025-08" db="UniProtKB">
        <authorList>
            <consortium name="RefSeq"/>
        </authorList>
    </citation>
    <scope>IDENTIFICATION</scope>
    <source>
        <strain evidence="2">15112-1751.03</strain>
        <tissue evidence="2">Whole Adult</tissue>
    </source>
</reference>
<dbReference type="Proteomes" id="UP000515160">
    <property type="component" value="Chromosome 2R"/>
</dbReference>
<keyword evidence="1" id="KW-1185">Reference proteome</keyword>
<evidence type="ECO:0000313" key="2">
    <source>
        <dbReference type="RefSeq" id="XP_034113876.2"/>
    </source>
</evidence>
<evidence type="ECO:0000313" key="1">
    <source>
        <dbReference type="Proteomes" id="UP000515160"/>
    </source>
</evidence>
<dbReference type="OrthoDB" id="7739595at2759"/>
<name>A0A6P8XC90_DROAB</name>
<dbReference type="AlphaFoldDB" id="A0A6P8XC90"/>
<dbReference type="GeneID" id="117574255"/>
<gene>
    <name evidence="2" type="primary">LOC117574255</name>
</gene>